<feature type="domain" description="Tyr recombinase" evidence="10">
    <location>
        <begin position="101"/>
        <end position="315"/>
    </location>
</feature>
<dbReference type="AlphaFoldDB" id="A0A0Q2V609"/>
<dbReference type="InterPro" id="IPR011946">
    <property type="entry name" value="Integrase_integron-type"/>
</dbReference>
<dbReference type="EMBL" id="LKHS01000001">
    <property type="protein sequence ID" value="KQH88176.1"/>
    <property type="molecule type" value="Genomic_DNA"/>
</dbReference>
<dbReference type="GO" id="GO:0006310">
    <property type="term" value="P:DNA recombination"/>
    <property type="evidence" value="ECO:0007669"/>
    <property type="project" value="UniProtKB-KW"/>
</dbReference>
<dbReference type="PROSITE" id="PS51898">
    <property type="entry name" value="TYR_RECOMBINASE"/>
    <property type="match status" value="1"/>
</dbReference>
<dbReference type="PROSITE" id="PS51900">
    <property type="entry name" value="CB"/>
    <property type="match status" value="1"/>
</dbReference>
<dbReference type="Proteomes" id="UP000051221">
    <property type="component" value="Unassembled WGS sequence"/>
</dbReference>
<keyword evidence="4" id="KW-0229">DNA integration</keyword>
<evidence type="ECO:0000256" key="4">
    <source>
        <dbReference type="ARBA" id="ARBA00022908"/>
    </source>
</evidence>
<evidence type="ECO:0000259" key="11">
    <source>
        <dbReference type="PROSITE" id="PS51900"/>
    </source>
</evidence>
<dbReference type="Gene3D" id="1.10.150.130">
    <property type="match status" value="1"/>
</dbReference>
<protein>
    <submittedName>
        <fullName evidence="12">Integrase</fullName>
    </submittedName>
</protein>
<evidence type="ECO:0000259" key="10">
    <source>
        <dbReference type="PROSITE" id="PS51898"/>
    </source>
</evidence>
<feature type="domain" description="Core-binding (CB)" evidence="11">
    <location>
        <begin position="1"/>
        <end position="83"/>
    </location>
</feature>
<organism evidence="12 13">
    <name type="scientific">Vibrio furnissii</name>
    <dbReference type="NCBI Taxonomy" id="29494"/>
    <lineage>
        <taxon>Bacteria</taxon>
        <taxon>Pseudomonadati</taxon>
        <taxon>Pseudomonadota</taxon>
        <taxon>Gammaproteobacteria</taxon>
        <taxon>Vibrionales</taxon>
        <taxon>Vibrionaceae</taxon>
        <taxon>Vibrio</taxon>
    </lineage>
</organism>
<dbReference type="InterPro" id="IPR013762">
    <property type="entry name" value="Integrase-like_cat_sf"/>
</dbReference>
<name>A0A0Q2V609_VIBFU</name>
<dbReference type="Pfam" id="PF13495">
    <property type="entry name" value="Phage_int_SAM_4"/>
    <property type="match status" value="1"/>
</dbReference>
<comment type="similarity">
    <text evidence="2">Belongs to the 'phage' integrase family.</text>
</comment>
<dbReference type="InterPro" id="IPR044068">
    <property type="entry name" value="CB"/>
</dbReference>
<dbReference type="GO" id="GO:0005737">
    <property type="term" value="C:cytoplasm"/>
    <property type="evidence" value="ECO:0007669"/>
    <property type="project" value="UniProtKB-SubCell"/>
</dbReference>
<dbReference type="RefSeq" id="WP_055465175.1">
    <property type="nucleotide sequence ID" value="NZ_LKHS01000001.1"/>
</dbReference>
<evidence type="ECO:0000256" key="5">
    <source>
        <dbReference type="ARBA" id="ARBA00023125"/>
    </source>
</evidence>
<evidence type="ECO:0000256" key="3">
    <source>
        <dbReference type="ARBA" id="ARBA00022490"/>
    </source>
</evidence>
<dbReference type="InterPro" id="IPR011010">
    <property type="entry name" value="DNA_brk_join_enz"/>
</dbReference>
<dbReference type="InterPro" id="IPR004107">
    <property type="entry name" value="Integrase_SAM-like_N"/>
</dbReference>
<dbReference type="InParanoid" id="A0A0Q2V609"/>
<evidence type="ECO:0000256" key="7">
    <source>
        <dbReference type="ARBA" id="ARBA00037721"/>
    </source>
</evidence>
<evidence type="ECO:0000256" key="9">
    <source>
        <dbReference type="PROSITE-ProRule" id="PRU01248"/>
    </source>
</evidence>
<dbReference type="GO" id="GO:0003677">
    <property type="term" value="F:DNA binding"/>
    <property type="evidence" value="ECO:0007669"/>
    <property type="project" value="UniProtKB-UniRule"/>
</dbReference>
<evidence type="ECO:0000256" key="2">
    <source>
        <dbReference type="ARBA" id="ARBA00008857"/>
    </source>
</evidence>
<keyword evidence="6" id="KW-0233">DNA recombination</keyword>
<comment type="subunit">
    <text evidence="8">Forms a cyclic heterotetrameric complex composed of two molecules of XerC and two molecules of XerD.</text>
</comment>
<dbReference type="GO" id="GO:0015074">
    <property type="term" value="P:DNA integration"/>
    <property type="evidence" value="ECO:0007669"/>
    <property type="project" value="UniProtKB-KW"/>
</dbReference>
<dbReference type="PANTHER" id="PTHR30349">
    <property type="entry name" value="PHAGE INTEGRASE-RELATED"/>
    <property type="match status" value="1"/>
</dbReference>
<sequence>MKSPFLTSLTQFMQVRHYARKTIESYLYWVVQYIRFHGNQHPNKLGNRDVEAFLSDLVVSKQVAASTQNLALNALVFLYKEFLKKPLDIDLRFRHSKKQRKLPVVLTPTEIKKLFAAIPAQALLPYQLMYGSGLRLMETIRLRVKDIDFDYGAIRVWQSKGGKSRIVTLAKELHPLLRFQIESVKHLYAQDQLNPNYDGVQMPNRLAEKYPSASKSLEWQFLFPAKQLCRYGDERGWYRHHLHETTLQKTIIKARFTAEIAKPLSCHTLRHSFATHLLEAGADIRTVQEQLGHSDVKTTQIYTHVIERGASGVRSPLSNLFIGNTSPNV</sequence>
<dbReference type="FunFam" id="1.10.443.10:FF:000007">
    <property type="entry name" value="Tyrosine recombinase XerC"/>
    <property type="match status" value="1"/>
</dbReference>
<proteinExistence type="inferred from homology"/>
<keyword evidence="13" id="KW-1185">Reference proteome</keyword>
<comment type="function">
    <text evidence="7">Site-specific tyrosine recombinase, which acts by catalyzing the cutting and rejoining of the recombining DNA molecules. The XerC-XerD complex is essential to convert dimers of the bacterial chromosome into monomers to permit their segregation at cell division. It also contributes to the segregational stability of plasmids.</text>
</comment>
<keyword evidence="5 9" id="KW-0238">DNA-binding</keyword>
<evidence type="ECO:0000313" key="13">
    <source>
        <dbReference type="Proteomes" id="UP000051221"/>
    </source>
</evidence>
<reference evidence="12 13" key="1">
    <citation type="submission" date="2015-08" db="EMBL/GenBank/DDBJ databases">
        <title>Antibacterial properties of a collection of Vibrionaceae strains.</title>
        <authorList>
            <person name="Giubergia S."/>
        </authorList>
    </citation>
    <scope>NUCLEOTIDE SEQUENCE [LARGE SCALE GENOMIC DNA]</scope>
    <source>
        <strain evidence="12 13">S0821</strain>
    </source>
</reference>
<comment type="caution">
    <text evidence="12">The sequence shown here is derived from an EMBL/GenBank/DDBJ whole genome shotgun (WGS) entry which is preliminary data.</text>
</comment>
<dbReference type="InterPro" id="IPR050090">
    <property type="entry name" value="Tyrosine_recombinase_XerCD"/>
</dbReference>
<evidence type="ECO:0000256" key="1">
    <source>
        <dbReference type="ARBA" id="ARBA00004496"/>
    </source>
</evidence>
<dbReference type="InterPro" id="IPR002104">
    <property type="entry name" value="Integrase_catalytic"/>
</dbReference>
<evidence type="ECO:0000313" key="12">
    <source>
        <dbReference type="EMBL" id="KQH88176.1"/>
    </source>
</evidence>
<dbReference type="Pfam" id="PF00589">
    <property type="entry name" value="Phage_integrase"/>
    <property type="match status" value="1"/>
</dbReference>
<keyword evidence="3" id="KW-0963">Cytoplasm</keyword>
<evidence type="ECO:0000256" key="6">
    <source>
        <dbReference type="ARBA" id="ARBA00023172"/>
    </source>
</evidence>
<evidence type="ECO:0000256" key="8">
    <source>
        <dbReference type="ARBA" id="ARBA00038613"/>
    </source>
</evidence>
<dbReference type="PANTHER" id="PTHR30349:SF64">
    <property type="entry name" value="PROPHAGE INTEGRASE INTD-RELATED"/>
    <property type="match status" value="1"/>
</dbReference>
<dbReference type="NCBIfam" id="TIGR02249">
    <property type="entry name" value="integrase_gron"/>
    <property type="match status" value="1"/>
</dbReference>
<comment type="subcellular location">
    <subcellularLocation>
        <location evidence="1">Cytoplasm</location>
    </subcellularLocation>
</comment>
<dbReference type="InterPro" id="IPR010998">
    <property type="entry name" value="Integrase_recombinase_N"/>
</dbReference>
<dbReference type="Gene3D" id="1.10.443.10">
    <property type="entry name" value="Intergrase catalytic core"/>
    <property type="match status" value="1"/>
</dbReference>
<dbReference type="SUPFAM" id="SSF56349">
    <property type="entry name" value="DNA breaking-rejoining enzymes"/>
    <property type="match status" value="1"/>
</dbReference>
<gene>
    <name evidence="12" type="ORF">AMR76_02510</name>
</gene>
<accession>A0A0Q2V609</accession>